<feature type="compositionally biased region" description="Gly residues" evidence="1">
    <location>
        <begin position="49"/>
        <end position="64"/>
    </location>
</feature>
<feature type="region of interest" description="Disordered" evidence="1">
    <location>
        <begin position="88"/>
        <end position="152"/>
    </location>
</feature>
<proteinExistence type="predicted"/>
<dbReference type="EMBL" id="CM000143">
    <property type="protein sequence ID" value="EEE65885.1"/>
    <property type="molecule type" value="Genomic_DNA"/>
</dbReference>
<feature type="compositionally biased region" description="Low complexity" evidence="1">
    <location>
        <begin position="1"/>
        <end position="10"/>
    </location>
</feature>
<organism evidence="2">
    <name type="scientific">Oryza sativa subsp. japonica</name>
    <name type="common">Rice</name>
    <dbReference type="NCBI Taxonomy" id="39947"/>
    <lineage>
        <taxon>Eukaryota</taxon>
        <taxon>Viridiplantae</taxon>
        <taxon>Streptophyta</taxon>
        <taxon>Embryophyta</taxon>
        <taxon>Tracheophyta</taxon>
        <taxon>Spermatophyta</taxon>
        <taxon>Magnoliopsida</taxon>
        <taxon>Liliopsida</taxon>
        <taxon>Poales</taxon>
        <taxon>Poaceae</taxon>
        <taxon>BOP clade</taxon>
        <taxon>Oryzoideae</taxon>
        <taxon>Oryzeae</taxon>
        <taxon>Oryzinae</taxon>
        <taxon>Oryza</taxon>
        <taxon>Oryza sativa</taxon>
    </lineage>
</organism>
<feature type="compositionally biased region" description="Low complexity" evidence="1">
    <location>
        <begin position="113"/>
        <end position="126"/>
    </location>
</feature>
<sequence>MAAAPPLLSPERLRRRGTATGAPDPLSRSNGGGTPILLSLSGRLRRVGGGRGRSEGWGGGGGGFLLPSRLPPAPDPAAMAVSAARRVGPIGGGGGRGPGGGSLLPSRLPPDLDPTAMDPAAAADGPHSLSPLASTATAPSQRPRRRRRLRPRVDPLAVVATAGGSGIGAPSAAASLLPPAAAVASAAARFFSFFCNFFP</sequence>
<feature type="compositionally biased region" description="Gly residues" evidence="1">
    <location>
        <begin position="89"/>
        <end position="102"/>
    </location>
</feature>
<reference evidence="2" key="1">
    <citation type="journal article" date="2005" name="PLoS Biol.">
        <title>The genomes of Oryza sativa: a history of duplications.</title>
        <authorList>
            <person name="Yu J."/>
            <person name="Wang J."/>
            <person name="Lin W."/>
            <person name="Li S."/>
            <person name="Li H."/>
            <person name="Zhou J."/>
            <person name="Ni P."/>
            <person name="Dong W."/>
            <person name="Hu S."/>
            <person name="Zeng C."/>
            <person name="Zhang J."/>
            <person name="Zhang Y."/>
            <person name="Li R."/>
            <person name="Xu Z."/>
            <person name="Li S."/>
            <person name="Li X."/>
            <person name="Zheng H."/>
            <person name="Cong L."/>
            <person name="Lin L."/>
            <person name="Yin J."/>
            <person name="Geng J."/>
            <person name="Li G."/>
            <person name="Shi J."/>
            <person name="Liu J."/>
            <person name="Lv H."/>
            <person name="Li J."/>
            <person name="Wang J."/>
            <person name="Deng Y."/>
            <person name="Ran L."/>
            <person name="Shi X."/>
            <person name="Wang X."/>
            <person name="Wu Q."/>
            <person name="Li C."/>
            <person name="Ren X."/>
            <person name="Wang J."/>
            <person name="Wang X."/>
            <person name="Li D."/>
            <person name="Liu D."/>
            <person name="Zhang X."/>
            <person name="Ji Z."/>
            <person name="Zhao W."/>
            <person name="Sun Y."/>
            <person name="Zhang Z."/>
            <person name="Bao J."/>
            <person name="Han Y."/>
            <person name="Dong L."/>
            <person name="Ji J."/>
            <person name="Chen P."/>
            <person name="Wu S."/>
            <person name="Liu J."/>
            <person name="Xiao Y."/>
            <person name="Bu D."/>
            <person name="Tan J."/>
            <person name="Yang L."/>
            <person name="Ye C."/>
            <person name="Zhang J."/>
            <person name="Xu J."/>
            <person name="Zhou Y."/>
            <person name="Yu Y."/>
            <person name="Zhang B."/>
            <person name="Zhuang S."/>
            <person name="Wei H."/>
            <person name="Liu B."/>
            <person name="Lei M."/>
            <person name="Yu H."/>
            <person name="Li Y."/>
            <person name="Xu H."/>
            <person name="Wei S."/>
            <person name="He X."/>
            <person name="Fang L."/>
            <person name="Zhang Z."/>
            <person name="Zhang Y."/>
            <person name="Huang X."/>
            <person name="Su Z."/>
            <person name="Tong W."/>
            <person name="Li J."/>
            <person name="Tong Z."/>
            <person name="Li S."/>
            <person name="Ye J."/>
            <person name="Wang L."/>
            <person name="Fang L."/>
            <person name="Lei T."/>
            <person name="Chen C."/>
            <person name="Chen H."/>
            <person name="Xu Z."/>
            <person name="Li H."/>
            <person name="Huang H."/>
            <person name="Zhang F."/>
            <person name="Xu H."/>
            <person name="Li N."/>
            <person name="Zhao C."/>
            <person name="Li S."/>
            <person name="Dong L."/>
            <person name="Huang Y."/>
            <person name="Li L."/>
            <person name="Xi Y."/>
            <person name="Qi Q."/>
            <person name="Li W."/>
            <person name="Zhang B."/>
            <person name="Hu W."/>
            <person name="Zhang Y."/>
            <person name="Tian X."/>
            <person name="Jiao Y."/>
            <person name="Liang X."/>
            <person name="Jin J."/>
            <person name="Gao L."/>
            <person name="Zheng W."/>
            <person name="Hao B."/>
            <person name="Liu S."/>
            <person name="Wang W."/>
            <person name="Yuan L."/>
            <person name="Cao M."/>
            <person name="McDermott J."/>
            <person name="Samudrala R."/>
            <person name="Wang J."/>
            <person name="Wong G.K."/>
            <person name="Yang H."/>
        </authorList>
    </citation>
    <scope>NUCLEOTIDE SEQUENCE [LARGE SCALE GENOMIC DNA]</scope>
</reference>
<evidence type="ECO:0000313" key="2">
    <source>
        <dbReference type="EMBL" id="EEE65885.1"/>
    </source>
</evidence>
<protein>
    <submittedName>
        <fullName evidence="2">Uncharacterized protein</fullName>
    </submittedName>
</protein>
<gene>
    <name evidence="2" type="ORF">OsJ_21697</name>
</gene>
<dbReference type="Proteomes" id="UP000007752">
    <property type="component" value="Chromosome 6"/>
</dbReference>
<reference evidence="2" key="2">
    <citation type="submission" date="2008-12" db="EMBL/GenBank/DDBJ databases">
        <title>Improved gene annotation of the rice (Oryza sativa) genomes.</title>
        <authorList>
            <person name="Wang J."/>
            <person name="Li R."/>
            <person name="Fan W."/>
            <person name="Huang Q."/>
            <person name="Zhang J."/>
            <person name="Zhou Y."/>
            <person name="Hu Y."/>
            <person name="Zi S."/>
            <person name="Li J."/>
            <person name="Ni P."/>
            <person name="Zheng H."/>
            <person name="Zhang Y."/>
            <person name="Zhao M."/>
            <person name="Hao Q."/>
            <person name="McDermott J."/>
            <person name="Samudrala R."/>
            <person name="Kristiansen K."/>
            <person name="Wong G.K.-S."/>
        </authorList>
    </citation>
    <scope>NUCLEOTIDE SEQUENCE</scope>
</reference>
<accession>B9FTS3</accession>
<name>B9FTS3_ORYSJ</name>
<feature type="compositionally biased region" description="Polar residues" evidence="1">
    <location>
        <begin position="131"/>
        <end position="140"/>
    </location>
</feature>
<feature type="region of interest" description="Disordered" evidence="1">
    <location>
        <begin position="1"/>
        <end position="71"/>
    </location>
</feature>
<evidence type="ECO:0000256" key="1">
    <source>
        <dbReference type="SAM" id="MobiDB-lite"/>
    </source>
</evidence>
<dbReference type="AlphaFoldDB" id="B9FTS3"/>